<reference evidence="2" key="1">
    <citation type="submission" date="2009-10" db="EMBL/GenBank/DDBJ databases">
        <title>Diversity of trophic interactions inside an arsenic-rich microbial ecosystem.</title>
        <authorList>
            <person name="Bertin P.N."/>
            <person name="Heinrich-Salmeron A."/>
            <person name="Pelletier E."/>
            <person name="Goulhen-Chollet F."/>
            <person name="Arsene-Ploetze F."/>
            <person name="Gallien S."/>
            <person name="Calteau A."/>
            <person name="Vallenet D."/>
            <person name="Casiot C."/>
            <person name="Chane-Woon-Ming B."/>
            <person name="Giloteaux L."/>
            <person name="Barakat M."/>
            <person name="Bonnefoy V."/>
            <person name="Bruneel O."/>
            <person name="Chandler M."/>
            <person name="Cleiss J."/>
            <person name="Duran R."/>
            <person name="Elbaz-Poulichet F."/>
            <person name="Fonknechten N."/>
            <person name="Lauga B."/>
            <person name="Mornico D."/>
            <person name="Ortet P."/>
            <person name="Schaeffer C."/>
            <person name="Siguier P."/>
            <person name="Alexander Thil Smith A."/>
            <person name="Van Dorsselaer A."/>
            <person name="Weissenbach J."/>
            <person name="Medigue C."/>
            <person name="Le Paslier D."/>
        </authorList>
    </citation>
    <scope>NUCLEOTIDE SEQUENCE</scope>
</reference>
<gene>
    <name evidence="2" type="ORF">CARN6_0481</name>
</gene>
<sequence>MSLDLRIPMGLMFTLVGLILTVYGLVTRGSDIYLRSAGINANLDWGLVLMLFGVSMFLLGRRGQKKLKSQKLRSSTGNGQRRGH</sequence>
<name>E6QIU6_9ZZZZ</name>
<organism evidence="2">
    <name type="scientific">mine drainage metagenome</name>
    <dbReference type="NCBI Taxonomy" id="410659"/>
    <lineage>
        <taxon>unclassified sequences</taxon>
        <taxon>metagenomes</taxon>
        <taxon>ecological metagenomes</taxon>
    </lineage>
</organism>
<feature type="transmembrane region" description="Helical" evidence="1">
    <location>
        <begin position="7"/>
        <end position="25"/>
    </location>
</feature>
<dbReference type="EMBL" id="CABQ01000071">
    <property type="protein sequence ID" value="CBI07162.1"/>
    <property type="molecule type" value="Genomic_DNA"/>
</dbReference>
<comment type="caution">
    <text evidence="2">The sequence shown here is derived from an EMBL/GenBank/DDBJ whole genome shotgun (WGS) entry which is preliminary data.</text>
</comment>
<keyword evidence="1" id="KW-1133">Transmembrane helix</keyword>
<dbReference type="AlphaFoldDB" id="E6QIU6"/>
<keyword evidence="1" id="KW-0472">Membrane</keyword>
<keyword evidence="1" id="KW-0812">Transmembrane</keyword>
<feature type="transmembrane region" description="Helical" evidence="1">
    <location>
        <begin position="45"/>
        <end position="63"/>
    </location>
</feature>
<evidence type="ECO:0000313" key="2">
    <source>
        <dbReference type="EMBL" id="CBI07162.1"/>
    </source>
</evidence>
<protein>
    <submittedName>
        <fullName evidence="2">Uncharacterized protein</fullName>
    </submittedName>
</protein>
<evidence type="ECO:0000256" key="1">
    <source>
        <dbReference type="SAM" id="Phobius"/>
    </source>
</evidence>
<accession>E6QIU6</accession>
<proteinExistence type="predicted"/>